<feature type="signal peptide" evidence="3">
    <location>
        <begin position="1"/>
        <end position="19"/>
    </location>
</feature>
<proteinExistence type="predicted"/>
<evidence type="ECO:0000256" key="3">
    <source>
        <dbReference type="SAM" id="SignalP"/>
    </source>
</evidence>
<organism evidence="4 5">
    <name type="scientific">Streptomyces lannensis</name>
    <dbReference type="NCBI Taxonomy" id="766498"/>
    <lineage>
        <taxon>Bacteria</taxon>
        <taxon>Bacillati</taxon>
        <taxon>Actinomycetota</taxon>
        <taxon>Actinomycetes</taxon>
        <taxon>Kitasatosporales</taxon>
        <taxon>Streptomycetaceae</taxon>
        <taxon>Streptomyces</taxon>
    </lineage>
</organism>
<evidence type="ECO:0000313" key="5">
    <source>
        <dbReference type="Proteomes" id="UP001501563"/>
    </source>
</evidence>
<feature type="region of interest" description="Disordered" evidence="1">
    <location>
        <begin position="285"/>
        <end position="309"/>
    </location>
</feature>
<keyword evidence="2" id="KW-1133">Transmembrane helix</keyword>
<keyword evidence="5" id="KW-1185">Reference proteome</keyword>
<name>A0ABP7JQ41_9ACTN</name>
<evidence type="ECO:0000256" key="1">
    <source>
        <dbReference type="SAM" id="MobiDB-lite"/>
    </source>
</evidence>
<gene>
    <name evidence="4" type="ORF">GCM10022207_10300</name>
</gene>
<keyword evidence="3" id="KW-0732">Signal</keyword>
<feature type="chain" id="PRO_5045513323" description="DUF916 domain-containing protein" evidence="3">
    <location>
        <begin position="20"/>
        <end position="309"/>
    </location>
</feature>
<evidence type="ECO:0000313" key="4">
    <source>
        <dbReference type="EMBL" id="GAA3850038.1"/>
    </source>
</evidence>
<feature type="transmembrane region" description="Helical" evidence="2">
    <location>
        <begin position="259"/>
        <end position="282"/>
    </location>
</feature>
<protein>
    <recommendedName>
        <fullName evidence="6">DUF916 domain-containing protein</fullName>
    </recommendedName>
</protein>
<keyword evidence="2" id="KW-0812">Transmembrane</keyword>
<accession>A0ABP7JQ41</accession>
<reference evidence="5" key="1">
    <citation type="journal article" date="2019" name="Int. J. Syst. Evol. Microbiol.">
        <title>The Global Catalogue of Microorganisms (GCM) 10K type strain sequencing project: providing services to taxonomists for standard genome sequencing and annotation.</title>
        <authorList>
            <consortium name="The Broad Institute Genomics Platform"/>
            <consortium name="The Broad Institute Genome Sequencing Center for Infectious Disease"/>
            <person name="Wu L."/>
            <person name="Ma J."/>
        </authorList>
    </citation>
    <scope>NUCLEOTIDE SEQUENCE [LARGE SCALE GENOMIC DNA]</scope>
    <source>
        <strain evidence="5">JCM 16578</strain>
    </source>
</reference>
<evidence type="ECO:0008006" key="6">
    <source>
        <dbReference type="Google" id="ProtNLM"/>
    </source>
</evidence>
<comment type="caution">
    <text evidence="4">The sequence shown here is derived from an EMBL/GenBank/DDBJ whole genome shotgun (WGS) entry which is preliminary data.</text>
</comment>
<dbReference type="Proteomes" id="UP001501563">
    <property type="component" value="Unassembled WGS sequence"/>
</dbReference>
<dbReference type="RefSeq" id="WP_345546469.1">
    <property type="nucleotide sequence ID" value="NZ_BAAAZA010000002.1"/>
</dbReference>
<sequence>MPSVRLALTLAAASGLLAAAPAEDGWSLAPATGGAGGRPYVYAEGEPGTVMQDAVSVVNPGSGPLTVRLSGADDTADDGSPARSVPAGSGAWIGFARTTGGRRIAAHAVLVTVPGRTRADVPFSVTVPSGAAPGDHPAVIVASAGTRSSAVRVRLRVTGPALSALTVEHVRVRAGRVTYELVNRGTTVLAPRLAVRADGVLGRVLDRAPHALPLRLPPGRRVRLTEPWPHQPALDAVDVTLTVTAAGGAHGSASASARFVPWGTAAASAAGLLAAVGAAAVVRRRRRRPPEGDVDEQAHPAVELTGART</sequence>
<dbReference type="EMBL" id="BAAAZA010000002">
    <property type="protein sequence ID" value="GAA3850038.1"/>
    <property type="molecule type" value="Genomic_DNA"/>
</dbReference>
<evidence type="ECO:0000256" key="2">
    <source>
        <dbReference type="SAM" id="Phobius"/>
    </source>
</evidence>
<keyword evidence="2" id="KW-0472">Membrane</keyword>